<dbReference type="InterPro" id="IPR007267">
    <property type="entry name" value="GtrA_DPMS_TM"/>
</dbReference>
<feature type="transmembrane region" description="Helical" evidence="5">
    <location>
        <begin position="12"/>
        <end position="38"/>
    </location>
</feature>
<dbReference type="Pfam" id="PF04138">
    <property type="entry name" value="GtrA_DPMS_TM"/>
    <property type="match status" value="1"/>
</dbReference>
<evidence type="ECO:0000259" key="6">
    <source>
        <dbReference type="Pfam" id="PF04138"/>
    </source>
</evidence>
<accession>A0ABN4TJ63</accession>
<gene>
    <name evidence="7" type="ORF">BKK80_16980</name>
</gene>
<evidence type="ECO:0000313" key="8">
    <source>
        <dbReference type="Proteomes" id="UP000177515"/>
    </source>
</evidence>
<comment type="subcellular location">
    <subcellularLocation>
        <location evidence="1">Membrane</location>
        <topology evidence="1">Multi-pass membrane protein</topology>
    </subcellularLocation>
</comment>
<evidence type="ECO:0000256" key="1">
    <source>
        <dbReference type="ARBA" id="ARBA00004141"/>
    </source>
</evidence>
<name>A0ABN4TJ63_9BURK</name>
<evidence type="ECO:0000256" key="5">
    <source>
        <dbReference type="SAM" id="Phobius"/>
    </source>
</evidence>
<feature type="transmembrane region" description="Helical" evidence="5">
    <location>
        <begin position="106"/>
        <end position="124"/>
    </location>
</feature>
<reference evidence="7 8" key="1">
    <citation type="submission" date="2016-10" db="EMBL/GenBank/DDBJ databases">
        <title>Complete genome sequences of three Cupriavidus strains isolated from various Malaysian environments.</title>
        <authorList>
            <person name="Abdullah A.A.-A."/>
            <person name="Shafie N.A.H."/>
            <person name="Lau N.S."/>
        </authorList>
    </citation>
    <scope>NUCLEOTIDE SEQUENCE [LARGE SCALE GENOMIC DNA]</scope>
    <source>
        <strain evidence="7 8">USMAA1020</strain>
    </source>
</reference>
<feature type="transmembrane region" description="Helical" evidence="5">
    <location>
        <begin position="44"/>
        <end position="64"/>
    </location>
</feature>
<feature type="domain" description="GtrA/DPMS transmembrane" evidence="6">
    <location>
        <begin position="14"/>
        <end position="124"/>
    </location>
</feature>
<dbReference type="RefSeq" id="WP_071037981.1">
    <property type="nucleotide sequence ID" value="NZ_CP017754.1"/>
</dbReference>
<keyword evidence="3 5" id="KW-1133">Transmembrane helix</keyword>
<protein>
    <recommendedName>
        <fullName evidence="6">GtrA/DPMS transmembrane domain-containing protein</fullName>
    </recommendedName>
</protein>
<evidence type="ECO:0000256" key="3">
    <source>
        <dbReference type="ARBA" id="ARBA00022989"/>
    </source>
</evidence>
<evidence type="ECO:0000256" key="4">
    <source>
        <dbReference type="ARBA" id="ARBA00023136"/>
    </source>
</evidence>
<evidence type="ECO:0000313" key="7">
    <source>
        <dbReference type="EMBL" id="AOZ07327.1"/>
    </source>
</evidence>
<keyword evidence="2 5" id="KW-0812">Transmembrane</keyword>
<feature type="transmembrane region" description="Helical" evidence="5">
    <location>
        <begin position="76"/>
        <end position="94"/>
    </location>
</feature>
<keyword evidence="8" id="KW-1185">Reference proteome</keyword>
<dbReference type="Proteomes" id="UP000177515">
    <property type="component" value="Chromosome 1"/>
</dbReference>
<proteinExistence type="predicted"/>
<sequence length="130" mass="14103">MPAFHFNRLGRFPRFLAVGALNSLFGFCAYSACILLGLPPWAALIAGNVAGIGFNFLTTGGLVFADLSRKRFPRFVLSYLALYLLNLGLAHEIIPLVGGPIACQALLTPPLACLSFLLMSRFVFNRRTGP</sequence>
<organism evidence="7 8">
    <name type="scientific">Cupriavidus malaysiensis</name>
    <dbReference type="NCBI Taxonomy" id="367825"/>
    <lineage>
        <taxon>Bacteria</taxon>
        <taxon>Pseudomonadati</taxon>
        <taxon>Pseudomonadota</taxon>
        <taxon>Betaproteobacteria</taxon>
        <taxon>Burkholderiales</taxon>
        <taxon>Burkholderiaceae</taxon>
        <taxon>Cupriavidus</taxon>
    </lineage>
</organism>
<evidence type="ECO:0000256" key="2">
    <source>
        <dbReference type="ARBA" id="ARBA00022692"/>
    </source>
</evidence>
<dbReference type="EMBL" id="CP017754">
    <property type="protein sequence ID" value="AOZ07327.1"/>
    <property type="molecule type" value="Genomic_DNA"/>
</dbReference>
<keyword evidence="4 5" id="KW-0472">Membrane</keyword>